<name>A0A9D4G9Q1_DREPO</name>
<gene>
    <name evidence="2" type="ORF">DPMN_141618</name>
</gene>
<evidence type="ECO:0000256" key="1">
    <source>
        <dbReference type="SAM" id="MobiDB-lite"/>
    </source>
</evidence>
<keyword evidence="3" id="KW-1185">Reference proteome</keyword>
<protein>
    <submittedName>
        <fullName evidence="2">Uncharacterized protein</fullName>
    </submittedName>
</protein>
<reference evidence="2" key="2">
    <citation type="submission" date="2020-11" db="EMBL/GenBank/DDBJ databases">
        <authorList>
            <person name="McCartney M.A."/>
            <person name="Auch B."/>
            <person name="Kono T."/>
            <person name="Mallez S."/>
            <person name="Becker A."/>
            <person name="Gohl D.M."/>
            <person name="Silverstein K.A.T."/>
            <person name="Koren S."/>
            <person name="Bechman K.B."/>
            <person name="Herman A."/>
            <person name="Abrahante J.E."/>
            <person name="Garbe J."/>
        </authorList>
    </citation>
    <scope>NUCLEOTIDE SEQUENCE</scope>
    <source>
        <strain evidence="2">Duluth1</strain>
        <tissue evidence="2">Whole animal</tissue>
    </source>
</reference>
<evidence type="ECO:0000313" key="3">
    <source>
        <dbReference type="Proteomes" id="UP000828390"/>
    </source>
</evidence>
<dbReference type="EMBL" id="JAIWYP010000006">
    <property type="protein sequence ID" value="KAH3813166.1"/>
    <property type="molecule type" value="Genomic_DNA"/>
</dbReference>
<comment type="caution">
    <text evidence="2">The sequence shown here is derived from an EMBL/GenBank/DDBJ whole genome shotgun (WGS) entry which is preliminary data.</text>
</comment>
<reference evidence="2" key="1">
    <citation type="journal article" date="2019" name="bioRxiv">
        <title>The Genome of the Zebra Mussel, Dreissena polymorpha: A Resource for Invasive Species Research.</title>
        <authorList>
            <person name="McCartney M.A."/>
            <person name="Auch B."/>
            <person name="Kono T."/>
            <person name="Mallez S."/>
            <person name="Zhang Y."/>
            <person name="Obille A."/>
            <person name="Becker A."/>
            <person name="Abrahante J.E."/>
            <person name="Garbe J."/>
            <person name="Badalamenti J.P."/>
            <person name="Herman A."/>
            <person name="Mangelson H."/>
            <person name="Liachko I."/>
            <person name="Sullivan S."/>
            <person name="Sone E.D."/>
            <person name="Koren S."/>
            <person name="Silverstein K.A.T."/>
            <person name="Beckman K.B."/>
            <person name="Gohl D.M."/>
        </authorList>
    </citation>
    <scope>NUCLEOTIDE SEQUENCE</scope>
    <source>
        <strain evidence="2">Duluth1</strain>
        <tissue evidence="2">Whole animal</tissue>
    </source>
</reference>
<proteinExistence type="predicted"/>
<organism evidence="2 3">
    <name type="scientific">Dreissena polymorpha</name>
    <name type="common">Zebra mussel</name>
    <name type="synonym">Mytilus polymorpha</name>
    <dbReference type="NCBI Taxonomy" id="45954"/>
    <lineage>
        <taxon>Eukaryota</taxon>
        <taxon>Metazoa</taxon>
        <taxon>Spiralia</taxon>
        <taxon>Lophotrochozoa</taxon>
        <taxon>Mollusca</taxon>
        <taxon>Bivalvia</taxon>
        <taxon>Autobranchia</taxon>
        <taxon>Heteroconchia</taxon>
        <taxon>Euheterodonta</taxon>
        <taxon>Imparidentia</taxon>
        <taxon>Neoheterodontei</taxon>
        <taxon>Myida</taxon>
        <taxon>Dreissenoidea</taxon>
        <taxon>Dreissenidae</taxon>
        <taxon>Dreissena</taxon>
    </lineage>
</organism>
<accession>A0A9D4G9Q1</accession>
<dbReference type="Proteomes" id="UP000828390">
    <property type="component" value="Unassembled WGS sequence"/>
</dbReference>
<evidence type="ECO:0000313" key="2">
    <source>
        <dbReference type="EMBL" id="KAH3813166.1"/>
    </source>
</evidence>
<feature type="region of interest" description="Disordered" evidence="1">
    <location>
        <begin position="35"/>
        <end position="56"/>
    </location>
</feature>
<sequence>MTASLYMPTRTLPATGKRRMLASFLIRHQARLTVQDSASGNSRGLSPSRPSDLQAG</sequence>
<dbReference type="AlphaFoldDB" id="A0A9D4G9Q1"/>